<dbReference type="EMBL" id="CCYD01000321">
    <property type="protein sequence ID" value="CEG38417.1"/>
    <property type="molecule type" value="Genomic_DNA"/>
</dbReference>
<evidence type="ECO:0000313" key="3">
    <source>
        <dbReference type="Proteomes" id="UP000054928"/>
    </source>
</evidence>
<feature type="signal peptide" evidence="1">
    <location>
        <begin position="1"/>
        <end position="24"/>
    </location>
</feature>
<accession>A0A0P1ADJ6</accession>
<dbReference type="AlphaFoldDB" id="A0A0P1ADJ6"/>
<dbReference type="GeneID" id="36403550"/>
<feature type="chain" id="PRO_5006058585" evidence="1">
    <location>
        <begin position="25"/>
        <end position="161"/>
    </location>
</feature>
<sequence>MNAHIACWRALELLALIALPENDALHDRRVHAPLVDLAHLRPHLSAGIQVDLLQAVWRYCRRNHALDLALLVIKSYLPFRSAELVSLEPALRDVEDPILLRRPQKPLALTPIDLFAVTNWWKAAGPPVFGLVQEHQHVLALLINCSLALYCYSPSATRLGL</sequence>
<evidence type="ECO:0000256" key="1">
    <source>
        <dbReference type="SAM" id="SignalP"/>
    </source>
</evidence>
<proteinExistence type="predicted"/>
<evidence type="ECO:0000313" key="2">
    <source>
        <dbReference type="EMBL" id="CEG38417.1"/>
    </source>
</evidence>
<keyword evidence="1" id="KW-0732">Signal</keyword>
<name>A0A0P1ADJ6_PLAHL</name>
<reference evidence="3" key="1">
    <citation type="submission" date="2014-09" db="EMBL/GenBank/DDBJ databases">
        <authorList>
            <person name="Sharma Rahul"/>
            <person name="Thines Marco"/>
        </authorList>
    </citation>
    <scope>NUCLEOTIDE SEQUENCE [LARGE SCALE GENOMIC DNA]</scope>
</reference>
<protein>
    <submittedName>
        <fullName evidence="2">Uncharacterized protein</fullName>
    </submittedName>
</protein>
<keyword evidence="3" id="KW-1185">Reference proteome</keyword>
<organism evidence="2 3">
    <name type="scientific">Plasmopara halstedii</name>
    <name type="common">Downy mildew of sunflower</name>
    <dbReference type="NCBI Taxonomy" id="4781"/>
    <lineage>
        <taxon>Eukaryota</taxon>
        <taxon>Sar</taxon>
        <taxon>Stramenopiles</taxon>
        <taxon>Oomycota</taxon>
        <taxon>Peronosporomycetes</taxon>
        <taxon>Peronosporales</taxon>
        <taxon>Peronosporaceae</taxon>
        <taxon>Plasmopara</taxon>
    </lineage>
</organism>
<dbReference type="RefSeq" id="XP_024574786.1">
    <property type="nucleotide sequence ID" value="XM_024723851.1"/>
</dbReference>
<dbReference type="Proteomes" id="UP000054928">
    <property type="component" value="Unassembled WGS sequence"/>
</dbReference>